<dbReference type="CDD" id="cd00761">
    <property type="entry name" value="Glyco_tranf_GTA_type"/>
    <property type="match status" value="1"/>
</dbReference>
<dbReference type="Proteomes" id="UP001525961">
    <property type="component" value="Unassembled WGS sequence"/>
</dbReference>
<dbReference type="InterPro" id="IPR050834">
    <property type="entry name" value="Glycosyltransf_2"/>
</dbReference>
<proteinExistence type="predicted"/>
<dbReference type="Pfam" id="PF00535">
    <property type="entry name" value="Glycos_transf_2"/>
    <property type="match status" value="1"/>
</dbReference>
<dbReference type="Gene3D" id="3.90.550.10">
    <property type="entry name" value="Spore Coat Polysaccharide Biosynthesis Protein SpsA, Chain A"/>
    <property type="match status" value="1"/>
</dbReference>
<dbReference type="PANTHER" id="PTHR43685:SF2">
    <property type="entry name" value="GLYCOSYLTRANSFERASE 2-LIKE DOMAIN-CONTAINING PROTEIN"/>
    <property type="match status" value="1"/>
</dbReference>
<name>A0ABT2N8V7_9CYAN</name>
<organism evidence="2 3">
    <name type="scientific">Laspinema olomoucense D3b</name>
    <dbReference type="NCBI Taxonomy" id="2953688"/>
    <lineage>
        <taxon>Bacteria</taxon>
        <taxon>Bacillati</taxon>
        <taxon>Cyanobacteriota</taxon>
        <taxon>Cyanophyceae</taxon>
        <taxon>Oscillatoriophycideae</taxon>
        <taxon>Oscillatoriales</taxon>
        <taxon>Laspinemataceae</taxon>
        <taxon>Laspinema</taxon>
        <taxon>Laspinema olomoucense</taxon>
    </lineage>
</organism>
<evidence type="ECO:0000259" key="1">
    <source>
        <dbReference type="Pfam" id="PF00535"/>
    </source>
</evidence>
<accession>A0ABT2N8V7</accession>
<reference evidence="2 3" key="1">
    <citation type="journal article" date="2022" name="Front. Microbiol.">
        <title>High genomic differentiation and limited gene flow indicate recent cryptic speciation within the genus Laspinema (cyanobacteria).</title>
        <authorList>
            <person name="Stanojkovic A."/>
            <person name="Skoupy S."/>
            <person name="Skaloud P."/>
            <person name="Dvorak P."/>
        </authorList>
    </citation>
    <scope>NUCLEOTIDE SEQUENCE [LARGE SCALE GENOMIC DNA]</scope>
    <source>
        <strain evidence="2 3">D3b</strain>
    </source>
</reference>
<dbReference type="PANTHER" id="PTHR43685">
    <property type="entry name" value="GLYCOSYLTRANSFERASE"/>
    <property type="match status" value="1"/>
</dbReference>
<dbReference type="InterPro" id="IPR029044">
    <property type="entry name" value="Nucleotide-diphossugar_trans"/>
</dbReference>
<dbReference type="SUPFAM" id="SSF53448">
    <property type="entry name" value="Nucleotide-diphospho-sugar transferases"/>
    <property type="match status" value="1"/>
</dbReference>
<keyword evidence="3" id="KW-1185">Reference proteome</keyword>
<protein>
    <submittedName>
        <fullName evidence="2">Glycosyltransferase family 2 protein</fullName>
    </submittedName>
</protein>
<gene>
    <name evidence="2" type="ORF">NG792_15530</name>
</gene>
<feature type="domain" description="Glycosyltransferase 2-like" evidence="1">
    <location>
        <begin position="10"/>
        <end position="169"/>
    </location>
</feature>
<dbReference type="InterPro" id="IPR001173">
    <property type="entry name" value="Glyco_trans_2-like"/>
</dbReference>
<dbReference type="EMBL" id="JAMXFA010000019">
    <property type="protein sequence ID" value="MCT7979121.1"/>
    <property type="molecule type" value="Genomic_DNA"/>
</dbReference>
<comment type="caution">
    <text evidence="2">The sequence shown here is derived from an EMBL/GenBank/DDBJ whole genome shotgun (WGS) entry which is preliminary data.</text>
</comment>
<evidence type="ECO:0000313" key="2">
    <source>
        <dbReference type="EMBL" id="MCT7979121.1"/>
    </source>
</evidence>
<dbReference type="RefSeq" id="WP_261197773.1">
    <property type="nucleotide sequence ID" value="NZ_JAMXFA010000019.1"/>
</dbReference>
<sequence>MNQQTQPFVSTIIPVLNDPQRLQLCLEALENQTYPKHLYEVLVIDNGSDESIEPVVRHFKQAKMLLEPSPGSYTARNKGILHAKGEVLAFTDADCIPQSDWLEKGTAHLLGVPNCGLVGGNVLFSFKNPHRPNAAELYDQFFFLQQEYYLKYEQFAATANVFTYKQVFKQVGLFNSMLKSGGDREWGKRVFAAGYAQSYAADAAICHPARDSVQKLQKKVRRVARATYDLNRHRPNFPLVLLKFILSDLKPPLRIWFKIGNNNRPNDLPYKLEFMTILMWIKLVKAGEKSRLFISEFMGEAIGIKLSRPVNSNRSQPRENA</sequence>
<evidence type="ECO:0000313" key="3">
    <source>
        <dbReference type="Proteomes" id="UP001525961"/>
    </source>
</evidence>